<keyword evidence="1" id="KW-0808">Transferase</keyword>
<dbReference type="RefSeq" id="WP_379959359.1">
    <property type="nucleotide sequence ID" value="NZ_JAUYVI010000006.1"/>
</dbReference>
<dbReference type="CDD" id="cd24066">
    <property type="entry name" value="ASKHA_NBD_ROK_EcFRK-like"/>
    <property type="match status" value="1"/>
</dbReference>
<dbReference type="InterPro" id="IPR043129">
    <property type="entry name" value="ATPase_NBD"/>
</dbReference>
<dbReference type="Pfam" id="PF00480">
    <property type="entry name" value="ROK"/>
    <property type="match status" value="1"/>
</dbReference>
<dbReference type="InterPro" id="IPR049874">
    <property type="entry name" value="ROK_cs"/>
</dbReference>
<name>A0ABU0YRD3_9PROT</name>
<proteinExistence type="predicted"/>
<dbReference type="EC" id="2.7.1.4" evidence="1"/>
<sequence>MSDKIRIGIDLGGTKIEVLAIDREGRELARHRVATPRHDYEGSIKLMAGLVEQLERETGRSGTVGVAIPGSISVVTGLIKNANSVWLNGKPLDKDLSAAMGREVRCVNDANCLAVSEATDGAGAGAGVVFAAILGTGCGAGITFRGRVHNGPNGIAGEWGHNPLPWPSADEFPGPACYCGKHGCLETWISGSGLEADYERTIGTRRTGREIVALSAGGDAGAEAAVRRYESRLTRGLAHVINVLDPDVIVLGGGMSRIERLYPALNAQLKHYVFGKEFATPIRPALHGDSSGIRGAAWLWPKDPD</sequence>
<protein>
    <submittedName>
        <fullName evidence="1">Fructokinase</fullName>
        <ecNumber evidence="1">2.7.1.4</ecNumber>
    </submittedName>
</protein>
<keyword evidence="2" id="KW-1185">Reference proteome</keyword>
<dbReference type="Gene3D" id="3.30.420.40">
    <property type="match status" value="2"/>
</dbReference>
<evidence type="ECO:0000313" key="1">
    <source>
        <dbReference type="EMBL" id="MDQ7250293.1"/>
    </source>
</evidence>
<dbReference type="PANTHER" id="PTHR18964:SF174">
    <property type="entry name" value="D-ALLOSE KINASE-RELATED"/>
    <property type="match status" value="1"/>
</dbReference>
<evidence type="ECO:0000313" key="2">
    <source>
        <dbReference type="Proteomes" id="UP001230156"/>
    </source>
</evidence>
<reference evidence="2" key="1">
    <citation type="submission" date="2023-08" db="EMBL/GenBank/DDBJ databases">
        <title>Rhodospirillaceae gen. nov., a novel taxon isolated from the Yangtze River Yuezi River estuary sludge.</title>
        <authorList>
            <person name="Ruan L."/>
        </authorList>
    </citation>
    <scope>NUCLEOTIDE SEQUENCE [LARGE SCALE GENOMIC DNA]</scope>
    <source>
        <strain evidence="2">R-7</strain>
    </source>
</reference>
<dbReference type="SUPFAM" id="SSF53067">
    <property type="entry name" value="Actin-like ATPase domain"/>
    <property type="match status" value="1"/>
</dbReference>
<gene>
    <name evidence="1" type="primary">mak</name>
    <name evidence="1" type="ORF">Q8A70_21565</name>
</gene>
<dbReference type="PROSITE" id="PS01125">
    <property type="entry name" value="ROK"/>
    <property type="match status" value="1"/>
</dbReference>
<organism evidence="1 2">
    <name type="scientific">Dongia sedimenti</name>
    <dbReference type="NCBI Taxonomy" id="3064282"/>
    <lineage>
        <taxon>Bacteria</taxon>
        <taxon>Pseudomonadati</taxon>
        <taxon>Pseudomonadota</taxon>
        <taxon>Alphaproteobacteria</taxon>
        <taxon>Rhodospirillales</taxon>
        <taxon>Dongiaceae</taxon>
        <taxon>Dongia</taxon>
    </lineage>
</organism>
<accession>A0ABU0YRD3</accession>
<comment type="caution">
    <text evidence="1">The sequence shown here is derived from an EMBL/GenBank/DDBJ whole genome shotgun (WGS) entry which is preliminary data.</text>
</comment>
<dbReference type="InterPro" id="IPR000600">
    <property type="entry name" value="ROK"/>
</dbReference>
<dbReference type="NCBIfam" id="NF007108">
    <property type="entry name" value="PRK09557.1"/>
    <property type="match status" value="1"/>
</dbReference>
<dbReference type="GO" id="GO:0008865">
    <property type="term" value="F:fructokinase activity"/>
    <property type="evidence" value="ECO:0007669"/>
    <property type="project" value="UniProtKB-EC"/>
</dbReference>
<dbReference type="EMBL" id="JAUYVI010000006">
    <property type="protein sequence ID" value="MDQ7250293.1"/>
    <property type="molecule type" value="Genomic_DNA"/>
</dbReference>
<dbReference type="Proteomes" id="UP001230156">
    <property type="component" value="Unassembled WGS sequence"/>
</dbReference>
<dbReference type="PANTHER" id="PTHR18964">
    <property type="entry name" value="ROK (REPRESSOR, ORF, KINASE) FAMILY"/>
    <property type="match status" value="1"/>
</dbReference>